<dbReference type="Proteomes" id="UP001595833">
    <property type="component" value="Unassembled WGS sequence"/>
</dbReference>
<evidence type="ECO:0000313" key="1">
    <source>
        <dbReference type="EMBL" id="MFC5059226.1"/>
    </source>
</evidence>
<dbReference type="InterPro" id="IPR026002">
    <property type="entry name" value="ATC_hydrolase-like"/>
</dbReference>
<dbReference type="GO" id="GO:0016787">
    <property type="term" value="F:hydrolase activity"/>
    <property type="evidence" value="ECO:0007669"/>
    <property type="project" value="UniProtKB-KW"/>
</dbReference>
<protein>
    <submittedName>
        <fullName evidence="1">L-2-amino-thiazoline-4-carboxylic acid hydrolase</fullName>
    </submittedName>
</protein>
<organism evidence="1 2">
    <name type="scientific">Saccharothrix xinjiangensis</name>
    <dbReference type="NCBI Taxonomy" id="204798"/>
    <lineage>
        <taxon>Bacteria</taxon>
        <taxon>Bacillati</taxon>
        <taxon>Actinomycetota</taxon>
        <taxon>Actinomycetes</taxon>
        <taxon>Pseudonocardiales</taxon>
        <taxon>Pseudonocardiaceae</taxon>
        <taxon>Saccharothrix</taxon>
    </lineage>
</organism>
<reference evidence="2" key="1">
    <citation type="journal article" date="2019" name="Int. J. Syst. Evol. Microbiol.">
        <title>The Global Catalogue of Microorganisms (GCM) 10K type strain sequencing project: providing services to taxonomists for standard genome sequencing and annotation.</title>
        <authorList>
            <consortium name="The Broad Institute Genomics Platform"/>
            <consortium name="The Broad Institute Genome Sequencing Center for Infectious Disease"/>
            <person name="Wu L."/>
            <person name="Ma J."/>
        </authorList>
    </citation>
    <scope>NUCLEOTIDE SEQUENCE [LARGE SCALE GENOMIC DNA]</scope>
    <source>
        <strain evidence="2">KCTC 12848</strain>
    </source>
</reference>
<sequence>MTTDHYAPDPDADTAAVVDGVLEHLAAVARERGLPDDLPAAVRDRHERLVIANRRLVVDEPARHNLRMTLVLVAAWELLRPHLGDDGAVEVVRAAFVEPLAPVVRESVRAALDAEPDPYRAMVALAKSRETTSFGAGFAFRHPVDDDRRFHADVHRCFYYDVLVANAAPELAPVMCEFDRNWIDAIDPDRHGFRFERATTIGTGGTHCPFHFSRVTAERD</sequence>
<evidence type="ECO:0000313" key="2">
    <source>
        <dbReference type="Proteomes" id="UP001595833"/>
    </source>
</evidence>
<dbReference type="RefSeq" id="WP_344035867.1">
    <property type="nucleotide sequence ID" value="NZ_BAAAKE010000003.1"/>
</dbReference>
<keyword evidence="2" id="KW-1185">Reference proteome</keyword>
<dbReference type="EMBL" id="JBHSJB010000042">
    <property type="protein sequence ID" value="MFC5059226.1"/>
    <property type="molecule type" value="Genomic_DNA"/>
</dbReference>
<proteinExistence type="predicted"/>
<accession>A0ABV9YB94</accession>
<dbReference type="Pfam" id="PF14196">
    <property type="entry name" value="ATC_hydrolase"/>
    <property type="match status" value="1"/>
</dbReference>
<comment type="caution">
    <text evidence="1">The sequence shown here is derived from an EMBL/GenBank/DDBJ whole genome shotgun (WGS) entry which is preliminary data.</text>
</comment>
<gene>
    <name evidence="1" type="ORF">ACFPFM_36390</name>
</gene>
<name>A0ABV9YB94_9PSEU</name>
<keyword evidence="1" id="KW-0378">Hydrolase</keyword>